<dbReference type="InterPro" id="IPR002104">
    <property type="entry name" value="Integrase_catalytic"/>
</dbReference>
<protein>
    <submittedName>
        <fullName evidence="4">Tyrosine-type recombinase/integrase</fullName>
    </submittedName>
</protein>
<evidence type="ECO:0000313" key="5">
    <source>
        <dbReference type="Proteomes" id="UP000536746"/>
    </source>
</evidence>
<organism evidence="4 5">
    <name type="scientific">Herbaspirillum robiniae</name>
    <dbReference type="NCBI Taxonomy" id="2014887"/>
    <lineage>
        <taxon>Bacteria</taxon>
        <taxon>Pseudomonadati</taxon>
        <taxon>Pseudomonadota</taxon>
        <taxon>Betaproteobacteria</taxon>
        <taxon>Burkholderiales</taxon>
        <taxon>Oxalobacteraceae</taxon>
        <taxon>Herbaspirillum</taxon>
    </lineage>
</organism>
<name>A0ABX2M352_9BURK</name>
<gene>
    <name evidence="4" type="ORF">HNO84_13905</name>
</gene>
<dbReference type="Gene3D" id="1.10.150.130">
    <property type="match status" value="1"/>
</dbReference>
<dbReference type="EMBL" id="JABFMT010000013">
    <property type="protein sequence ID" value="NUU02697.1"/>
    <property type="molecule type" value="Genomic_DNA"/>
</dbReference>
<dbReference type="Pfam" id="PF00589">
    <property type="entry name" value="Phage_integrase"/>
    <property type="match status" value="1"/>
</dbReference>
<reference evidence="4 5" key="1">
    <citation type="journal article" date="2020" name="Front. Plant Sci.">
        <title>Isolation of Rhizosphere Bacteria That Improve Quality and Water Stress Tolerance in Greenhouse Ornamentals.</title>
        <authorList>
            <person name="Nordstedt N.P."/>
            <person name="Jones M.L."/>
        </authorList>
    </citation>
    <scope>NUCLEOTIDE SEQUENCE [LARGE SCALE GENOMIC DNA]</scope>
    <source>
        <strain evidence="4 5">C6C2</strain>
    </source>
</reference>
<dbReference type="PROSITE" id="PS51898">
    <property type="entry name" value="TYR_RECOMBINASE"/>
    <property type="match status" value="1"/>
</dbReference>
<dbReference type="Proteomes" id="UP000536746">
    <property type="component" value="Unassembled WGS sequence"/>
</dbReference>
<dbReference type="InterPro" id="IPR013762">
    <property type="entry name" value="Integrase-like_cat_sf"/>
</dbReference>
<comment type="caution">
    <text evidence="4">The sequence shown here is derived from an EMBL/GenBank/DDBJ whole genome shotgun (WGS) entry which is preliminary data.</text>
</comment>
<sequence length="361" mass="41225">MGRRPSKNSNLPRGMRARVQRSGVVYYYYELGGETRKELSLGSNYVEAVRKWAELEALPPAAVSKVVTFRYACEIYQKKYLIENAPKTREEKLRQIETLLKFFDNPPAPLDEIKPIHIKQFMAWRVQLTQDTLRKKELLVEGHEGRVAANREKSLISHIWNAARAEGLTDLPNPCAGIKSFREYGRETYVYDEAFQAVWEKADVPTREAMDLAYLTGGRPADLLKIDETHLREGSIEVRQNKTGHKLRITIAGKLAALIERIKARKRALTGVVVSTRLIVNEEGQPLGRSALRFRFETARAAAGIEGDDFQFRDLRAKAATDKTDKTKDIRQAQQQLGHTSVVMTENYVRKRRGRKVMPTE</sequence>
<feature type="domain" description="Tyr recombinase" evidence="3">
    <location>
        <begin position="185"/>
        <end position="361"/>
    </location>
</feature>
<accession>A0ABX2M352</accession>
<proteinExistence type="predicted"/>
<evidence type="ECO:0000259" key="3">
    <source>
        <dbReference type="PROSITE" id="PS51898"/>
    </source>
</evidence>
<dbReference type="SUPFAM" id="SSF56349">
    <property type="entry name" value="DNA breaking-rejoining enzymes"/>
    <property type="match status" value="1"/>
</dbReference>
<evidence type="ECO:0000256" key="1">
    <source>
        <dbReference type="ARBA" id="ARBA00023125"/>
    </source>
</evidence>
<evidence type="ECO:0000256" key="2">
    <source>
        <dbReference type="ARBA" id="ARBA00023172"/>
    </source>
</evidence>
<dbReference type="Gene3D" id="1.10.443.10">
    <property type="entry name" value="Intergrase catalytic core"/>
    <property type="match status" value="1"/>
</dbReference>
<keyword evidence="5" id="KW-1185">Reference proteome</keyword>
<keyword evidence="1" id="KW-0238">DNA-binding</keyword>
<dbReference type="InterPro" id="IPR010998">
    <property type="entry name" value="Integrase_recombinase_N"/>
</dbReference>
<evidence type="ECO:0000313" key="4">
    <source>
        <dbReference type="EMBL" id="NUU02697.1"/>
    </source>
</evidence>
<dbReference type="InterPro" id="IPR011010">
    <property type="entry name" value="DNA_brk_join_enz"/>
</dbReference>
<keyword evidence="2" id="KW-0233">DNA recombination</keyword>